<dbReference type="InterPro" id="IPR013320">
    <property type="entry name" value="ConA-like_dom_sf"/>
</dbReference>
<evidence type="ECO:0000256" key="4">
    <source>
        <dbReference type="RuleBase" id="RU361187"/>
    </source>
</evidence>
<proteinExistence type="inferred from homology"/>
<keyword evidence="3 4" id="KW-0326">Glycosidase</keyword>
<evidence type="ECO:0000256" key="1">
    <source>
        <dbReference type="ARBA" id="ARBA00009865"/>
    </source>
</evidence>
<dbReference type="SUPFAM" id="SSF75005">
    <property type="entry name" value="Arabinanase/levansucrase/invertase"/>
    <property type="match status" value="1"/>
</dbReference>
<dbReference type="EMBL" id="JABMKX010000024">
    <property type="protein sequence ID" value="NQX49344.1"/>
    <property type="molecule type" value="Genomic_DNA"/>
</dbReference>
<dbReference type="InterPro" id="IPR006710">
    <property type="entry name" value="Glyco_hydro_43"/>
</dbReference>
<accession>A0ABX2DXA9</accession>
<dbReference type="PANTHER" id="PTHR42812">
    <property type="entry name" value="BETA-XYLOSIDASE"/>
    <property type="match status" value="1"/>
</dbReference>
<dbReference type="InterPro" id="IPR051795">
    <property type="entry name" value="Glycosyl_Hydrlase_43"/>
</dbReference>
<keyword evidence="7" id="KW-1185">Reference proteome</keyword>
<dbReference type="GO" id="GO:0016787">
    <property type="term" value="F:hydrolase activity"/>
    <property type="evidence" value="ECO:0007669"/>
    <property type="project" value="UniProtKB-KW"/>
</dbReference>
<comment type="similarity">
    <text evidence="1 4">Belongs to the glycosyl hydrolase 43 family.</text>
</comment>
<dbReference type="Gene3D" id="2.115.10.20">
    <property type="entry name" value="Glycosyl hydrolase domain, family 43"/>
    <property type="match status" value="1"/>
</dbReference>
<reference evidence="6 7" key="1">
    <citation type="submission" date="2020-05" db="EMBL/GenBank/DDBJ databases">
        <title>Paenibacillus glebae, sp. nov., Paenibacillus humi sp. nov., Paenibacillus pedi sp. nov., Paenibacillus terrestris sp. nov. and Paenibacillus terricola sp. nov., isolated from a forest top soil sample.</title>
        <authorList>
            <person name="Qi S."/>
            <person name="Carlier A."/>
            <person name="Cnockaert M."/>
            <person name="Vandamme P."/>
        </authorList>
    </citation>
    <scope>NUCLEOTIDE SEQUENCE [LARGE SCALE GENOMIC DNA]</scope>
    <source>
        <strain evidence="6 7">LMG 29502</strain>
    </source>
</reference>
<dbReference type="SUPFAM" id="SSF49899">
    <property type="entry name" value="Concanavalin A-like lectins/glucanases"/>
    <property type="match status" value="1"/>
</dbReference>
<comment type="caution">
    <text evidence="6">The sequence shown here is derived from an EMBL/GenBank/DDBJ whole genome shotgun (WGS) entry which is preliminary data.</text>
</comment>
<feature type="domain" description="Beta-xylosidase C-terminal Concanavalin A-like" evidence="5">
    <location>
        <begin position="323"/>
        <end position="524"/>
    </location>
</feature>
<evidence type="ECO:0000313" key="7">
    <source>
        <dbReference type="Proteomes" id="UP000711047"/>
    </source>
</evidence>
<protein>
    <submittedName>
        <fullName evidence="6">Glycosyl hydrolase 43 family protein</fullName>
    </submittedName>
</protein>
<dbReference type="Pfam" id="PF04616">
    <property type="entry name" value="Glyco_hydro_43"/>
    <property type="match status" value="1"/>
</dbReference>
<evidence type="ECO:0000256" key="3">
    <source>
        <dbReference type="ARBA" id="ARBA00023295"/>
    </source>
</evidence>
<dbReference type="InterPro" id="IPR023296">
    <property type="entry name" value="Glyco_hydro_beta-prop_sf"/>
</dbReference>
<dbReference type="PANTHER" id="PTHR42812:SF12">
    <property type="entry name" value="BETA-XYLOSIDASE-RELATED"/>
    <property type="match status" value="1"/>
</dbReference>
<evidence type="ECO:0000259" key="5">
    <source>
        <dbReference type="Pfam" id="PF17851"/>
    </source>
</evidence>
<dbReference type="InterPro" id="IPR041542">
    <property type="entry name" value="GH43_C2"/>
</dbReference>
<organism evidence="6 7">
    <name type="scientific">Paenibacillus tritici</name>
    <dbReference type="NCBI Taxonomy" id="1873425"/>
    <lineage>
        <taxon>Bacteria</taxon>
        <taxon>Bacillati</taxon>
        <taxon>Bacillota</taxon>
        <taxon>Bacilli</taxon>
        <taxon>Bacillales</taxon>
        <taxon>Paenibacillaceae</taxon>
        <taxon>Paenibacillus</taxon>
    </lineage>
</organism>
<dbReference type="Gene3D" id="2.60.120.200">
    <property type="match status" value="1"/>
</dbReference>
<dbReference type="Pfam" id="PF17851">
    <property type="entry name" value="GH43_C2"/>
    <property type="match status" value="1"/>
</dbReference>
<dbReference type="CDD" id="cd09001">
    <property type="entry name" value="GH43_FsAxh1-like"/>
    <property type="match status" value="1"/>
</dbReference>
<name>A0ABX2DXA9_9BACL</name>
<evidence type="ECO:0000313" key="6">
    <source>
        <dbReference type="EMBL" id="NQX49344.1"/>
    </source>
</evidence>
<sequence>METINAPWVSDLGNGRYRNPVLYADYSDPDVIRAGDDYYMTASSFNHMPGLPILHSRDLVNWTIVNHALDRLDLPGYDQVQHGKGVWAPSLRHHDGKFWIFFGTPDEGIFMTQAGDPLGKWSAPHLVKAAKGWIDPCPFWDEDGQAYLVHAFAKSRSGIKHILHVCRMTPDGRELLDEGRLIIDGTINHPTLEGPKMYKREGWYYILAPAGGVSTGWQAAFRSKSIYGPYEEQIVLEQGNTLVNGPHQGGWVETLEGESWFLHFQDKGAYGRIVHLQPVEWIDGWPVMGQAAAGTLTGNPVSEWCKSESSGTGTALPAAPQTSDDFADGRPGLQWQWQANPQDGWMVSSHPGPGLRLRCAPLDTQRLYDAPQLLMQKFAAPAFTARVQITPQFSARSERAGLVVLGHKAVHVSLFPGEDGGLCLGRFESLPASPEEEVEQECVFTDDFVKLDSDAVYLQLTVSEEAECRLAYSLDGESYTEIGSPFQLKEGEGAWVGAKFGLFALGCGPANAAAEHGYAEFGRFGVQTLKLNN</sequence>
<keyword evidence="2 4" id="KW-0378">Hydrolase</keyword>
<dbReference type="RefSeq" id="WP_173140342.1">
    <property type="nucleotide sequence ID" value="NZ_JABMKX010000024.1"/>
</dbReference>
<evidence type="ECO:0000256" key="2">
    <source>
        <dbReference type="ARBA" id="ARBA00022801"/>
    </source>
</evidence>
<gene>
    <name evidence="6" type="ORF">HQN87_28920</name>
</gene>
<dbReference type="Proteomes" id="UP000711047">
    <property type="component" value="Unassembled WGS sequence"/>
</dbReference>